<accession>A0AA41VFT7</accession>
<dbReference type="AlphaFoldDB" id="A0AA41VFT7"/>
<gene>
    <name evidence="1" type="ORF">MKW94_030453</name>
</gene>
<dbReference type="EMBL" id="JAJJMA010212225">
    <property type="protein sequence ID" value="MCL7040428.1"/>
    <property type="molecule type" value="Genomic_DNA"/>
</dbReference>
<feature type="non-terminal residue" evidence="1">
    <location>
        <position position="54"/>
    </location>
</feature>
<name>A0AA41VFT7_PAPNU</name>
<evidence type="ECO:0000313" key="1">
    <source>
        <dbReference type="EMBL" id="MCL7040428.1"/>
    </source>
</evidence>
<comment type="caution">
    <text evidence="1">The sequence shown here is derived from an EMBL/GenBank/DDBJ whole genome shotgun (WGS) entry which is preliminary data.</text>
</comment>
<organism evidence="1 2">
    <name type="scientific">Papaver nudicaule</name>
    <name type="common">Iceland poppy</name>
    <dbReference type="NCBI Taxonomy" id="74823"/>
    <lineage>
        <taxon>Eukaryota</taxon>
        <taxon>Viridiplantae</taxon>
        <taxon>Streptophyta</taxon>
        <taxon>Embryophyta</taxon>
        <taxon>Tracheophyta</taxon>
        <taxon>Spermatophyta</taxon>
        <taxon>Magnoliopsida</taxon>
        <taxon>Ranunculales</taxon>
        <taxon>Papaveraceae</taxon>
        <taxon>Papaveroideae</taxon>
        <taxon>Papaver</taxon>
    </lineage>
</organism>
<proteinExistence type="predicted"/>
<dbReference type="Proteomes" id="UP001177140">
    <property type="component" value="Unassembled WGS sequence"/>
</dbReference>
<evidence type="ECO:0000313" key="2">
    <source>
        <dbReference type="Proteomes" id="UP001177140"/>
    </source>
</evidence>
<sequence>LVVRNRPNMDSMYANAIEEPIMKMDDKYTKIMIPICHGDKHGDHWSLLVYEIEH</sequence>
<keyword evidence="2" id="KW-1185">Reference proteome</keyword>
<reference evidence="1" key="1">
    <citation type="submission" date="2022-03" db="EMBL/GenBank/DDBJ databases">
        <title>A functionally conserved STORR gene fusion in Papaver species that diverged 16.8 million years ago.</title>
        <authorList>
            <person name="Catania T."/>
        </authorList>
    </citation>
    <scope>NUCLEOTIDE SEQUENCE</scope>
    <source>
        <strain evidence="1">S-191538</strain>
    </source>
</reference>
<protein>
    <submittedName>
        <fullName evidence="1">Uncharacterized protein</fullName>
    </submittedName>
</protein>
<feature type="non-terminal residue" evidence="1">
    <location>
        <position position="1"/>
    </location>
</feature>